<comment type="caution">
    <text evidence="1">The sequence shown here is derived from an EMBL/GenBank/DDBJ whole genome shotgun (WGS) entry which is preliminary data.</text>
</comment>
<gene>
    <name evidence="1" type="ORF">HOLleu_30087</name>
</gene>
<dbReference type="EMBL" id="JAIZAY010000015">
    <property type="protein sequence ID" value="KAJ8027977.1"/>
    <property type="molecule type" value="Genomic_DNA"/>
</dbReference>
<organism evidence="1 2">
    <name type="scientific">Holothuria leucospilota</name>
    <name type="common">Black long sea cucumber</name>
    <name type="synonym">Mertensiothuria leucospilota</name>
    <dbReference type="NCBI Taxonomy" id="206669"/>
    <lineage>
        <taxon>Eukaryota</taxon>
        <taxon>Metazoa</taxon>
        <taxon>Echinodermata</taxon>
        <taxon>Eleutherozoa</taxon>
        <taxon>Echinozoa</taxon>
        <taxon>Holothuroidea</taxon>
        <taxon>Aspidochirotacea</taxon>
        <taxon>Aspidochirotida</taxon>
        <taxon>Holothuriidae</taxon>
        <taxon>Holothuria</taxon>
    </lineage>
</organism>
<keyword evidence="2" id="KW-1185">Reference proteome</keyword>
<protein>
    <submittedName>
        <fullName evidence="1">Uncharacterized protein</fullName>
    </submittedName>
</protein>
<name>A0A9Q1BJX2_HOLLE</name>
<sequence>MRLPVIRSVNCNCQTKELKCQCNPEFSFFVKSRAEHGKVNIEYVINENQDWIHQHYVLPSKHV</sequence>
<evidence type="ECO:0000313" key="2">
    <source>
        <dbReference type="Proteomes" id="UP001152320"/>
    </source>
</evidence>
<dbReference type="AlphaFoldDB" id="A0A9Q1BJX2"/>
<proteinExistence type="predicted"/>
<dbReference type="Proteomes" id="UP001152320">
    <property type="component" value="Chromosome 15"/>
</dbReference>
<evidence type="ECO:0000313" key="1">
    <source>
        <dbReference type="EMBL" id="KAJ8027977.1"/>
    </source>
</evidence>
<accession>A0A9Q1BJX2</accession>
<reference evidence="1" key="1">
    <citation type="submission" date="2021-10" db="EMBL/GenBank/DDBJ databases">
        <title>Tropical sea cucumber genome reveals ecological adaptation and Cuvierian tubules defense mechanism.</title>
        <authorList>
            <person name="Chen T."/>
        </authorList>
    </citation>
    <scope>NUCLEOTIDE SEQUENCE</scope>
    <source>
        <strain evidence="1">Nanhai2018</strain>
        <tissue evidence="1">Muscle</tissue>
    </source>
</reference>